<comment type="similarity">
    <text evidence="1">Belongs to the HypE family.</text>
</comment>
<feature type="domain" description="PurM-like C-terminal" evidence="3">
    <location>
        <begin position="192"/>
        <end position="343"/>
    </location>
</feature>
<dbReference type="AlphaFoldDB" id="B9XAT2"/>
<evidence type="ECO:0000259" key="3">
    <source>
        <dbReference type="Pfam" id="PF02769"/>
    </source>
</evidence>
<comment type="caution">
    <text evidence="4">The sequence shown here is derived from an EMBL/GenBank/DDBJ whole genome shotgun (WGS) entry which is preliminary data.</text>
</comment>
<name>B9XAT2_PEDPL</name>
<dbReference type="Gene3D" id="3.90.650.10">
    <property type="entry name" value="PurM-like C-terminal domain"/>
    <property type="match status" value="1"/>
</dbReference>
<accession>B9XAT2</accession>
<dbReference type="Pfam" id="PF02769">
    <property type="entry name" value="AIRS_C"/>
    <property type="match status" value="1"/>
</dbReference>
<keyword evidence="5" id="KW-1185">Reference proteome</keyword>
<proteinExistence type="inferred from homology"/>
<dbReference type="CDD" id="cd02197">
    <property type="entry name" value="HypE"/>
    <property type="match status" value="1"/>
</dbReference>
<protein>
    <submittedName>
        <fullName evidence="4">Hydrogenase expression/formation protein HypE</fullName>
    </submittedName>
</protein>
<dbReference type="InterPro" id="IPR016188">
    <property type="entry name" value="PurM-like_N"/>
</dbReference>
<dbReference type="InterPro" id="IPR010918">
    <property type="entry name" value="PurM-like_C_dom"/>
</dbReference>
<dbReference type="EMBL" id="ABOX02000002">
    <property type="protein sequence ID" value="EEF63117.1"/>
    <property type="molecule type" value="Genomic_DNA"/>
</dbReference>
<dbReference type="PIRSF" id="PIRSF005644">
    <property type="entry name" value="Hdrgns_mtr_HypE"/>
    <property type="match status" value="1"/>
</dbReference>
<dbReference type="Pfam" id="PF00586">
    <property type="entry name" value="AIRS"/>
    <property type="match status" value="1"/>
</dbReference>
<reference evidence="4 5" key="1">
    <citation type="journal article" date="2011" name="J. Bacteriol.">
        <title>Genome sequence of 'Pedosphaera parvula' Ellin514, an aerobic Verrucomicrobial isolate from pasture soil.</title>
        <authorList>
            <person name="Kant R."/>
            <person name="van Passel M.W."/>
            <person name="Sangwan P."/>
            <person name="Palva A."/>
            <person name="Lucas S."/>
            <person name="Copeland A."/>
            <person name="Lapidus A."/>
            <person name="Glavina Del Rio T."/>
            <person name="Dalin E."/>
            <person name="Tice H."/>
            <person name="Bruce D."/>
            <person name="Goodwin L."/>
            <person name="Pitluck S."/>
            <person name="Chertkov O."/>
            <person name="Larimer F.W."/>
            <person name="Land M.L."/>
            <person name="Hauser L."/>
            <person name="Brettin T.S."/>
            <person name="Detter J.C."/>
            <person name="Han S."/>
            <person name="de Vos W.M."/>
            <person name="Janssen P.H."/>
            <person name="Smidt H."/>
        </authorList>
    </citation>
    <scope>NUCLEOTIDE SEQUENCE [LARGE SCALE GENOMIC DNA]</scope>
    <source>
        <strain evidence="4 5">Ellin514</strain>
    </source>
</reference>
<dbReference type="InterPro" id="IPR011854">
    <property type="entry name" value="HypE"/>
</dbReference>
<dbReference type="SUPFAM" id="SSF55326">
    <property type="entry name" value="PurM N-terminal domain-like"/>
    <property type="match status" value="1"/>
</dbReference>
<organism evidence="4 5">
    <name type="scientific">Pedosphaera parvula (strain Ellin514)</name>
    <dbReference type="NCBI Taxonomy" id="320771"/>
    <lineage>
        <taxon>Bacteria</taxon>
        <taxon>Pseudomonadati</taxon>
        <taxon>Verrucomicrobiota</taxon>
        <taxon>Pedosphaerae</taxon>
        <taxon>Pedosphaerales</taxon>
        <taxon>Pedosphaeraceae</taxon>
        <taxon>Pedosphaera</taxon>
    </lineage>
</organism>
<dbReference type="STRING" id="320771.Cflav_PD5752"/>
<dbReference type="PANTHER" id="PTHR30303:SF0">
    <property type="entry name" value="CARBAMOYL DEHYDRATASE HYPE"/>
    <property type="match status" value="1"/>
</dbReference>
<dbReference type="NCBIfam" id="TIGR02124">
    <property type="entry name" value="hypE"/>
    <property type="match status" value="1"/>
</dbReference>
<dbReference type="Proteomes" id="UP000003688">
    <property type="component" value="Unassembled WGS sequence"/>
</dbReference>
<dbReference type="GO" id="GO:0051604">
    <property type="term" value="P:protein maturation"/>
    <property type="evidence" value="ECO:0007669"/>
    <property type="project" value="TreeGrafter"/>
</dbReference>
<dbReference type="PANTHER" id="PTHR30303">
    <property type="entry name" value="HYDROGENASE ISOENZYMES FORMATION PROTEIN HYPE"/>
    <property type="match status" value="1"/>
</dbReference>
<dbReference type="Gene3D" id="3.30.1330.10">
    <property type="entry name" value="PurM-like, N-terminal domain"/>
    <property type="match status" value="1"/>
</dbReference>
<evidence type="ECO:0000259" key="2">
    <source>
        <dbReference type="Pfam" id="PF00586"/>
    </source>
</evidence>
<dbReference type="OrthoDB" id="9801934at2"/>
<evidence type="ECO:0000313" key="5">
    <source>
        <dbReference type="Proteomes" id="UP000003688"/>
    </source>
</evidence>
<sequence length="366" mass="39153">MITVAKERNGVGLANDVEPGIAFGSCPLPIMNHKEIVMAHGSGGKLTQQLIQKMVLPQFKNELLNPLHDGAMFSINGAKLAFSTDSFVVNPIFFPGGDIGDLAINGTVNDLAMCGARPLYLSAAFILEEGFPMPEFWRVIQSMQRAAHTAGISLVTGDTKVVDRGKGDKIFINTSGIGIIEPGVNIHPRRAEVGDKIIINGPMAVHGIAIMSVREGLEFETEIASDTAPLNGLVQAMLAAARDIHVLRDPTRGGITSTLSEIAEQAKVGIRLEESCIPISEEVKGACEILGLDPLYVANEGKLLAFVKPREADLLLSAMRAYPLGREAAIIGEVVNEHPGYVTMKTRVGGTRVVDMLSGEQLPRIC</sequence>
<dbReference type="InterPro" id="IPR036676">
    <property type="entry name" value="PurM-like_C_sf"/>
</dbReference>
<evidence type="ECO:0000313" key="4">
    <source>
        <dbReference type="EMBL" id="EEF63117.1"/>
    </source>
</evidence>
<dbReference type="RefSeq" id="WP_007412930.1">
    <property type="nucleotide sequence ID" value="NZ_ABOX02000002.1"/>
</dbReference>
<evidence type="ECO:0000256" key="1">
    <source>
        <dbReference type="ARBA" id="ARBA00006243"/>
    </source>
</evidence>
<feature type="domain" description="PurM-like N-terminal" evidence="2">
    <location>
        <begin position="68"/>
        <end position="180"/>
    </location>
</feature>
<gene>
    <name evidence="4" type="ORF">Cflav_PD5752</name>
</gene>
<dbReference type="SUPFAM" id="SSF56042">
    <property type="entry name" value="PurM C-terminal domain-like"/>
    <property type="match status" value="1"/>
</dbReference>
<dbReference type="InterPro" id="IPR036921">
    <property type="entry name" value="PurM-like_N_sf"/>
</dbReference>